<feature type="domain" description="Protein kinase" evidence="5">
    <location>
        <begin position="1"/>
        <end position="79"/>
    </location>
</feature>
<dbReference type="Gene3D" id="1.10.510.10">
    <property type="entry name" value="Transferase(Phosphotransferase) domain 1"/>
    <property type="match status" value="1"/>
</dbReference>
<sequence length="79" mass="9000">LQVLHFLHPNQVIHGDVKSCKILLGMNEPVKLADFVPCAQTITEKNKRTTYAGIPHWMAPEMVKQEPHDPKVDTWSLDI</sequence>
<evidence type="ECO:0000313" key="6">
    <source>
        <dbReference type="EMBL" id="NXP83382.1"/>
    </source>
</evidence>
<evidence type="ECO:0000256" key="2">
    <source>
        <dbReference type="ARBA" id="ARBA00012513"/>
    </source>
</evidence>
<dbReference type="InterPro" id="IPR011009">
    <property type="entry name" value="Kinase-like_dom_sf"/>
</dbReference>
<dbReference type="GO" id="GO:0004674">
    <property type="term" value="F:protein serine/threonine kinase activity"/>
    <property type="evidence" value="ECO:0007669"/>
    <property type="project" value="UniProtKB-EC"/>
</dbReference>
<dbReference type="PROSITE" id="PS50011">
    <property type="entry name" value="PROTEIN_KINASE_DOM"/>
    <property type="match status" value="1"/>
</dbReference>
<dbReference type="EMBL" id="WBNM01047666">
    <property type="protein sequence ID" value="NXP83382.1"/>
    <property type="molecule type" value="Genomic_DNA"/>
</dbReference>
<protein>
    <recommendedName>
        <fullName evidence="2">non-specific serine/threonine protein kinase</fullName>
        <ecNumber evidence="2">2.7.11.1</ecNumber>
    </recommendedName>
</protein>
<feature type="non-terminal residue" evidence="6">
    <location>
        <position position="1"/>
    </location>
</feature>
<keyword evidence="3" id="KW-0547">Nucleotide-binding</keyword>
<dbReference type="Proteomes" id="UP000611227">
    <property type="component" value="Unassembled WGS sequence"/>
</dbReference>
<keyword evidence="6" id="KW-0808">Transferase</keyword>
<dbReference type="PANTHER" id="PTHR45832:SF22">
    <property type="entry name" value="SERINE_THREONINE-PROTEIN KINASE SAMKA-RELATED"/>
    <property type="match status" value="1"/>
</dbReference>
<keyword evidence="4" id="KW-0067">ATP-binding</keyword>
<evidence type="ECO:0000256" key="1">
    <source>
        <dbReference type="ARBA" id="ARBA00008874"/>
    </source>
</evidence>
<evidence type="ECO:0000256" key="3">
    <source>
        <dbReference type="ARBA" id="ARBA00022741"/>
    </source>
</evidence>
<dbReference type="InterPro" id="IPR000719">
    <property type="entry name" value="Prot_kinase_dom"/>
</dbReference>
<reference evidence="6" key="1">
    <citation type="submission" date="2019-09" db="EMBL/GenBank/DDBJ databases">
        <title>Bird 10,000 Genomes (B10K) Project - Family phase.</title>
        <authorList>
            <person name="Zhang G."/>
        </authorList>
    </citation>
    <scope>NUCLEOTIDE SEQUENCE</scope>
    <source>
        <strain evidence="6">B10K-DU-001-30</strain>
        <tissue evidence="6">Muscle</tissue>
    </source>
</reference>
<dbReference type="AlphaFoldDB" id="A0A852CQJ0"/>
<comment type="similarity">
    <text evidence="1">Belongs to the protein kinase superfamily. STE Ser/Thr protein kinase family. STE20 subfamily.</text>
</comment>
<keyword evidence="6" id="KW-0418">Kinase</keyword>
<feature type="non-terminal residue" evidence="6">
    <location>
        <position position="79"/>
    </location>
</feature>
<evidence type="ECO:0000256" key="4">
    <source>
        <dbReference type="ARBA" id="ARBA00022840"/>
    </source>
</evidence>
<evidence type="ECO:0000259" key="5">
    <source>
        <dbReference type="PROSITE" id="PS50011"/>
    </source>
</evidence>
<name>A0A852CQJ0_9PICI</name>
<dbReference type="Pfam" id="PF00069">
    <property type="entry name" value="Pkinase"/>
    <property type="match status" value="1"/>
</dbReference>
<dbReference type="EC" id="2.7.11.1" evidence="2"/>
<accession>A0A852CQJ0</accession>
<comment type="caution">
    <text evidence="6">The sequence shown here is derived from an EMBL/GenBank/DDBJ whole genome shotgun (WGS) entry which is preliminary data.</text>
</comment>
<gene>
    <name evidence="6" type="primary">Pak1_2</name>
    <name evidence="6" type="ORF">RAMSUL_R06746</name>
</gene>
<dbReference type="PANTHER" id="PTHR45832">
    <property type="entry name" value="SERINE/THREONINE-PROTEIN KINASE SAMKA-RELATED-RELATED"/>
    <property type="match status" value="1"/>
</dbReference>
<organism evidence="6 7">
    <name type="scientific">Ramphastos sulfuratus</name>
    <dbReference type="NCBI Taxonomy" id="322582"/>
    <lineage>
        <taxon>Eukaryota</taxon>
        <taxon>Metazoa</taxon>
        <taxon>Chordata</taxon>
        <taxon>Craniata</taxon>
        <taxon>Vertebrata</taxon>
        <taxon>Euteleostomi</taxon>
        <taxon>Archelosauria</taxon>
        <taxon>Archosauria</taxon>
        <taxon>Dinosauria</taxon>
        <taxon>Saurischia</taxon>
        <taxon>Theropoda</taxon>
        <taxon>Coelurosauria</taxon>
        <taxon>Aves</taxon>
        <taxon>Neognathae</taxon>
        <taxon>Neoaves</taxon>
        <taxon>Telluraves</taxon>
        <taxon>Coraciimorphae</taxon>
        <taxon>Piciformes</taxon>
        <taxon>Ramphastidae</taxon>
        <taxon>Ramphastos</taxon>
    </lineage>
</organism>
<evidence type="ECO:0000313" key="7">
    <source>
        <dbReference type="Proteomes" id="UP000611227"/>
    </source>
</evidence>
<keyword evidence="7" id="KW-1185">Reference proteome</keyword>
<dbReference type="GO" id="GO:0005524">
    <property type="term" value="F:ATP binding"/>
    <property type="evidence" value="ECO:0007669"/>
    <property type="project" value="UniProtKB-KW"/>
</dbReference>
<dbReference type="SUPFAM" id="SSF56112">
    <property type="entry name" value="Protein kinase-like (PK-like)"/>
    <property type="match status" value="1"/>
</dbReference>
<proteinExistence type="inferred from homology"/>
<dbReference type="InterPro" id="IPR051931">
    <property type="entry name" value="PAK3-like"/>
</dbReference>